<dbReference type="OrthoDB" id="9772862at2"/>
<dbReference type="SMART" id="SM00382">
    <property type="entry name" value="AAA"/>
    <property type="match status" value="1"/>
</dbReference>
<keyword evidence="3 5" id="KW-0067">ATP-binding</keyword>
<dbReference type="EMBL" id="FWXI01000001">
    <property type="protein sequence ID" value="SMC33658.1"/>
    <property type="molecule type" value="Genomic_DNA"/>
</dbReference>
<evidence type="ECO:0000256" key="2">
    <source>
        <dbReference type="ARBA" id="ARBA00022741"/>
    </source>
</evidence>
<dbReference type="Proteomes" id="UP000192738">
    <property type="component" value="Unassembled WGS sequence"/>
</dbReference>
<gene>
    <name evidence="5" type="ORF">SAMN04488500_101231</name>
</gene>
<dbReference type="CDD" id="cd03255">
    <property type="entry name" value="ABC_MJ0796_LolCDE_FtsE"/>
    <property type="match status" value="1"/>
</dbReference>
<dbReference type="PANTHER" id="PTHR24220:SF86">
    <property type="entry name" value="ABC TRANSPORTER ABCH.1"/>
    <property type="match status" value="1"/>
</dbReference>
<evidence type="ECO:0000256" key="1">
    <source>
        <dbReference type="ARBA" id="ARBA00022448"/>
    </source>
</evidence>
<evidence type="ECO:0000256" key="3">
    <source>
        <dbReference type="ARBA" id="ARBA00022840"/>
    </source>
</evidence>
<dbReference type="PROSITE" id="PS50893">
    <property type="entry name" value="ABC_TRANSPORTER_2"/>
    <property type="match status" value="1"/>
</dbReference>
<dbReference type="STRING" id="112901.SAMN04488500_101231"/>
<dbReference type="SUPFAM" id="SSF52540">
    <property type="entry name" value="P-loop containing nucleoside triphosphate hydrolases"/>
    <property type="match status" value="1"/>
</dbReference>
<feature type="domain" description="ABC transporter" evidence="4">
    <location>
        <begin position="5"/>
        <end position="237"/>
    </location>
</feature>
<sequence>MRTAIVMAGIKKRYGKGPTAVDALRGVNMAVYPGEVVGLVGASGSGKTTLLQCLGAIIDPTAGRIELGEEVTFDNGWLTKDVRTLRRDKIGFIFQAPYLIPFLTNVENVALPMLLAGQSYDKARQRAMELLAALDIAEKAEYKSYQISGGQAQRVSIARALANNPPVILADEPTAPLDSHRSLAVINLLNGLAKQYGTAIIVVTHDEVIIPTFKRIYRIRDGLVYEEKGEARDNLDLK</sequence>
<reference evidence="5 6" key="1">
    <citation type="submission" date="2017-04" db="EMBL/GenBank/DDBJ databases">
        <authorList>
            <person name="Afonso C.L."/>
            <person name="Miller P.J."/>
            <person name="Scott M.A."/>
            <person name="Spackman E."/>
            <person name="Goraichik I."/>
            <person name="Dimitrov K.M."/>
            <person name="Suarez D.L."/>
            <person name="Swayne D.E."/>
        </authorList>
    </citation>
    <scope>NUCLEOTIDE SEQUENCE [LARGE SCALE GENOMIC DNA]</scope>
    <source>
        <strain evidence="5 6">DSM 5090</strain>
    </source>
</reference>
<dbReference type="Pfam" id="PF00005">
    <property type="entry name" value="ABC_tran"/>
    <property type="match status" value="1"/>
</dbReference>
<keyword evidence="1" id="KW-0813">Transport</keyword>
<dbReference type="RefSeq" id="WP_084573752.1">
    <property type="nucleotide sequence ID" value="NZ_CP155572.1"/>
</dbReference>
<dbReference type="InterPro" id="IPR003593">
    <property type="entry name" value="AAA+_ATPase"/>
</dbReference>
<accession>A0A1W1YD22</accession>
<evidence type="ECO:0000313" key="6">
    <source>
        <dbReference type="Proteomes" id="UP000192738"/>
    </source>
</evidence>
<evidence type="ECO:0000313" key="5">
    <source>
        <dbReference type="EMBL" id="SMC33658.1"/>
    </source>
</evidence>
<protein>
    <submittedName>
        <fullName evidence="5">Putative ABC transport system ATP-binding protein</fullName>
    </submittedName>
</protein>
<dbReference type="GO" id="GO:0005524">
    <property type="term" value="F:ATP binding"/>
    <property type="evidence" value="ECO:0007669"/>
    <property type="project" value="UniProtKB-KW"/>
</dbReference>
<dbReference type="Gene3D" id="3.40.50.300">
    <property type="entry name" value="P-loop containing nucleotide triphosphate hydrolases"/>
    <property type="match status" value="1"/>
</dbReference>
<dbReference type="InterPro" id="IPR027417">
    <property type="entry name" value="P-loop_NTPase"/>
</dbReference>
<dbReference type="InterPro" id="IPR003439">
    <property type="entry name" value="ABC_transporter-like_ATP-bd"/>
</dbReference>
<dbReference type="InterPro" id="IPR017871">
    <property type="entry name" value="ABC_transporter-like_CS"/>
</dbReference>
<dbReference type="PROSITE" id="PS00211">
    <property type="entry name" value="ABC_TRANSPORTER_1"/>
    <property type="match status" value="1"/>
</dbReference>
<name>A0A1W1YD22_9FIRM</name>
<organism evidence="5 6">
    <name type="scientific">Sporomusa malonica</name>
    <dbReference type="NCBI Taxonomy" id="112901"/>
    <lineage>
        <taxon>Bacteria</taxon>
        <taxon>Bacillati</taxon>
        <taxon>Bacillota</taxon>
        <taxon>Negativicutes</taxon>
        <taxon>Selenomonadales</taxon>
        <taxon>Sporomusaceae</taxon>
        <taxon>Sporomusa</taxon>
    </lineage>
</organism>
<keyword evidence="2" id="KW-0547">Nucleotide-binding</keyword>
<dbReference type="GO" id="GO:0005886">
    <property type="term" value="C:plasma membrane"/>
    <property type="evidence" value="ECO:0007669"/>
    <property type="project" value="TreeGrafter"/>
</dbReference>
<keyword evidence="6" id="KW-1185">Reference proteome</keyword>
<dbReference type="AlphaFoldDB" id="A0A1W1YD22"/>
<dbReference type="GO" id="GO:0016887">
    <property type="term" value="F:ATP hydrolysis activity"/>
    <property type="evidence" value="ECO:0007669"/>
    <property type="project" value="InterPro"/>
</dbReference>
<evidence type="ECO:0000259" key="4">
    <source>
        <dbReference type="PROSITE" id="PS50893"/>
    </source>
</evidence>
<proteinExistence type="predicted"/>
<dbReference type="InterPro" id="IPR015854">
    <property type="entry name" value="ABC_transpr_LolD-like"/>
</dbReference>
<dbReference type="InterPro" id="IPR017911">
    <property type="entry name" value="MacB-like_ATP-bd"/>
</dbReference>
<dbReference type="PANTHER" id="PTHR24220">
    <property type="entry name" value="IMPORT ATP-BINDING PROTEIN"/>
    <property type="match status" value="1"/>
</dbReference>
<dbReference type="GO" id="GO:0022857">
    <property type="term" value="F:transmembrane transporter activity"/>
    <property type="evidence" value="ECO:0007669"/>
    <property type="project" value="TreeGrafter"/>
</dbReference>